<name>A0ABU6N5C1_9BACI</name>
<comment type="caution">
    <text evidence="2">The sequence shown here is derived from an EMBL/GenBank/DDBJ whole genome shotgun (WGS) entry which is preliminary data.</text>
</comment>
<gene>
    <name evidence="2" type="ORF">P4447_02490</name>
</gene>
<evidence type="ECO:0000256" key="1">
    <source>
        <dbReference type="SAM" id="Phobius"/>
    </source>
</evidence>
<evidence type="ECO:0000313" key="3">
    <source>
        <dbReference type="Proteomes" id="UP001330749"/>
    </source>
</evidence>
<dbReference type="InterPro" id="IPR021741">
    <property type="entry name" value="DUF3311"/>
</dbReference>
<dbReference type="RefSeq" id="WP_071355046.1">
    <property type="nucleotide sequence ID" value="NZ_JARMQG010000021.1"/>
</dbReference>
<proteinExistence type="predicted"/>
<organism evidence="2 3">
    <name type="scientific">Bacillus xiapuensis</name>
    <dbReference type="NCBI Taxonomy" id="2014075"/>
    <lineage>
        <taxon>Bacteria</taxon>
        <taxon>Bacillati</taxon>
        <taxon>Bacillota</taxon>
        <taxon>Bacilli</taxon>
        <taxon>Bacillales</taxon>
        <taxon>Bacillaceae</taxon>
        <taxon>Bacillus</taxon>
    </lineage>
</organism>
<keyword evidence="3" id="KW-1185">Reference proteome</keyword>
<sequence length="62" mass="7082">MKKWIAFLTILPAIGALTVVNKVEPYVLGLPFIVFWSTLWLVLTSACLIVCNVIYDRKEQNK</sequence>
<dbReference type="Pfam" id="PF11755">
    <property type="entry name" value="DUF3311"/>
    <property type="match status" value="1"/>
</dbReference>
<keyword evidence="1" id="KW-0472">Membrane</keyword>
<dbReference type="Proteomes" id="UP001330749">
    <property type="component" value="Unassembled WGS sequence"/>
</dbReference>
<reference evidence="2 3" key="1">
    <citation type="submission" date="2023-03" db="EMBL/GenBank/DDBJ databases">
        <title>Bacillus Genome Sequencing.</title>
        <authorList>
            <person name="Dunlap C."/>
        </authorList>
    </citation>
    <scope>NUCLEOTIDE SEQUENCE [LARGE SCALE GENOMIC DNA]</scope>
    <source>
        <strain evidence="2 3">B-14544</strain>
    </source>
</reference>
<evidence type="ECO:0000313" key="2">
    <source>
        <dbReference type="EMBL" id="MED3561418.1"/>
    </source>
</evidence>
<accession>A0ABU6N5C1</accession>
<keyword evidence="1" id="KW-1133">Transmembrane helix</keyword>
<feature type="transmembrane region" description="Helical" evidence="1">
    <location>
        <begin position="32"/>
        <end position="55"/>
    </location>
</feature>
<dbReference type="EMBL" id="JARMQG010000021">
    <property type="protein sequence ID" value="MED3561418.1"/>
    <property type="molecule type" value="Genomic_DNA"/>
</dbReference>
<protein>
    <submittedName>
        <fullName evidence="2">DUF3311 domain-containing protein</fullName>
    </submittedName>
</protein>
<keyword evidence="1" id="KW-0812">Transmembrane</keyword>